<protein>
    <submittedName>
        <fullName evidence="1">Uncharacterized protein</fullName>
    </submittedName>
</protein>
<proteinExistence type="predicted"/>
<dbReference type="EMBL" id="ML208264">
    <property type="protein sequence ID" value="TFK75249.1"/>
    <property type="molecule type" value="Genomic_DNA"/>
</dbReference>
<organism evidence="1 2">
    <name type="scientific">Pluteus cervinus</name>
    <dbReference type="NCBI Taxonomy" id="181527"/>
    <lineage>
        <taxon>Eukaryota</taxon>
        <taxon>Fungi</taxon>
        <taxon>Dikarya</taxon>
        <taxon>Basidiomycota</taxon>
        <taxon>Agaricomycotina</taxon>
        <taxon>Agaricomycetes</taxon>
        <taxon>Agaricomycetidae</taxon>
        <taxon>Agaricales</taxon>
        <taxon>Pluteineae</taxon>
        <taxon>Pluteaceae</taxon>
        <taxon>Pluteus</taxon>
    </lineage>
</organism>
<reference evidence="1 2" key="1">
    <citation type="journal article" date="2019" name="Nat. Ecol. Evol.">
        <title>Megaphylogeny resolves global patterns of mushroom evolution.</title>
        <authorList>
            <person name="Varga T."/>
            <person name="Krizsan K."/>
            <person name="Foldi C."/>
            <person name="Dima B."/>
            <person name="Sanchez-Garcia M."/>
            <person name="Sanchez-Ramirez S."/>
            <person name="Szollosi G.J."/>
            <person name="Szarkandi J.G."/>
            <person name="Papp V."/>
            <person name="Albert L."/>
            <person name="Andreopoulos W."/>
            <person name="Angelini C."/>
            <person name="Antonin V."/>
            <person name="Barry K.W."/>
            <person name="Bougher N.L."/>
            <person name="Buchanan P."/>
            <person name="Buyck B."/>
            <person name="Bense V."/>
            <person name="Catcheside P."/>
            <person name="Chovatia M."/>
            <person name="Cooper J."/>
            <person name="Damon W."/>
            <person name="Desjardin D."/>
            <person name="Finy P."/>
            <person name="Geml J."/>
            <person name="Haridas S."/>
            <person name="Hughes K."/>
            <person name="Justo A."/>
            <person name="Karasinski D."/>
            <person name="Kautmanova I."/>
            <person name="Kiss B."/>
            <person name="Kocsube S."/>
            <person name="Kotiranta H."/>
            <person name="LaButti K.M."/>
            <person name="Lechner B.E."/>
            <person name="Liimatainen K."/>
            <person name="Lipzen A."/>
            <person name="Lukacs Z."/>
            <person name="Mihaltcheva S."/>
            <person name="Morgado L.N."/>
            <person name="Niskanen T."/>
            <person name="Noordeloos M.E."/>
            <person name="Ohm R.A."/>
            <person name="Ortiz-Santana B."/>
            <person name="Ovrebo C."/>
            <person name="Racz N."/>
            <person name="Riley R."/>
            <person name="Savchenko A."/>
            <person name="Shiryaev A."/>
            <person name="Soop K."/>
            <person name="Spirin V."/>
            <person name="Szebenyi C."/>
            <person name="Tomsovsky M."/>
            <person name="Tulloss R.E."/>
            <person name="Uehling J."/>
            <person name="Grigoriev I.V."/>
            <person name="Vagvolgyi C."/>
            <person name="Papp T."/>
            <person name="Martin F.M."/>
            <person name="Miettinen O."/>
            <person name="Hibbett D.S."/>
            <person name="Nagy L.G."/>
        </authorList>
    </citation>
    <scope>NUCLEOTIDE SEQUENCE [LARGE SCALE GENOMIC DNA]</scope>
    <source>
        <strain evidence="1 2">NL-1719</strain>
    </source>
</reference>
<accession>A0ACD3BB60</accession>
<sequence>MELSEFRNIAHTHLRAGTLPSQSLLDALCQSLSLFHSQLESLEAKQRGLESIAEQADIDTDPPSDHSPSAHLAEIRQSVLAIQEAVHAYYALFAPIRRLPTDILQTIFLISLPSFTYIPPYRDQVPILFTHVSYLWRRVAASMPQLWSSMEILLPVSPSQGAENMVLHATDLWLRRAASMPLTLCLRGRAASAILLMAKLNAYRSQWQELILHHDDHPSSLLPGEGDTPILEVFELRRHGLHSLDGAQYPEIYSVVNSSCQLRRLVWYVYPLPSMDRWDKLLFLDIGVAVSVAVCANILTSCPLLMEVAFRHLDDSTIHPNPPVLHSELRSFTAYTDLDLETIIPYLTFPKLQELVLTIRNHMNDGDTTDGFEWPRSEISKFFLRSRCSLRTLTLYFPPLTESSLIQCLQDVQDTLEELTLQLLIVPSTIITDHVIDLMMHNEDEHGEENESDGLDSGAGRSLCLCPRLQVLALYNCVACSPGRLAAMVKSRMKASVLPETNPRYVARMRMVECFDVEQDLNLLKELAKEGLALKVYSSETGVQTDWEQAPNDNDQDITSSS</sequence>
<evidence type="ECO:0000313" key="1">
    <source>
        <dbReference type="EMBL" id="TFK75249.1"/>
    </source>
</evidence>
<evidence type="ECO:0000313" key="2">
    <source>
        <dbReference type="Proteomes" id="UP000308600"/>
    </source>
</evidence>
<keyword evidence="2" id="KW-1185">Reference proteome</keyword>
<dbReference type="Proteomes" id="UP000308600">
    <property type="component" value="Unassembled WGS sequence"/>
</dbReference>
<name>A0ACD3BB60_9AGAR</name>
<gene>
    <name evidence="1" type="ORF">BDN72DRAFT_832600</name>
</gene>